<dbReference type="Proteomes" id="UP000314983">
    <property type="component" value="Chromosome 9"/>
</dbReference>
<reference evidence="4" key="5">
    <citation type="submission" date="2025-09" db="UniProtKB">
        <authorList>
            <consortium name="Ensembl"/>
        </authorList>
    </citation>
    <scope>IDENTIFICATION</scope>
</reference>
<evidence type="ECO:0000313" key="4">
    <source>
        <dbReference type="Ensembl" id="ENSEEEP00000030038.2"/>
    </source>
</evidence>
<protein>
    <recommendedName>
        <fullName evidence="6">Tetratricopeptide repeat domain 37</fullName>
    </recommendedName>
</protein>
<reference evidence="4" key="4">
    <citation type="submission" date="2025-08" db="UniProtKB">
        <authorList>
            <consortium name="Ensembl"/>
        </authorList>
    </citation>
    <scope>IDENTIFICATION</scope>
</reference>
<reference evidence="4" key="3">
    <citation type="submission" date="2020-05" db="EMBL/GenBank/DDBJ databases">
        <title>Electrophorus electricus (electric eel) genome, fEleEle1, primary haplotype.</title>
        <authorList>
            <person name="Myers G."/>
            <person name="Meyer A."/>
            <person name="Fedrigo O."/>
            <person name="Formenti G."/>
            <person name="Rhie A."/>
            <person name="Tracey A."/>
            <person name="Sims Y."/>
            <person name="Jarvis E.D."/>
        </authorList>
    </citation>
    <scope>NUCLEOTIDE SEQUENCE [LARGE SCALE GENOMIC DNA]</scope>
</reference>
<sequence>MSNKEVKSALKSAREAIKNKEFKEALKHCKAVLRLEKNNYNAWVFIGVAAGELDQPEQAQASYKKAAELEPEQLLAWQGLANLYEKSNQDEFKAELPKIYQKLITLYEISDKVKYFEVSKKLVDIYQTEKNYLQVAKLWRRLIQVKETEETLRNVERLELWREMTGLLQASVEEQDNETQQHLLSAFEKALELTDNVPSEDHRQLTQDYIKCLSKLPHEVVKLKEMCETVLLLYPKDPYPLEVLGERYLISGDCSEDAVSSYTRLLEMDPVNSLAHFGLGVKALQEKKYEDAVKSFCLGQCEVYAWLKGSVGHADEWTQKLLRVKLEALVRDGTSQSADEALEILDQMADSSNDPALLALKGRAYLQKGQLEETFWLRCALSQRPDSGELYFLLGCVYWNMGEESRRDRNKAHTHLLKAGKLDPYLGAVFRYLGHFYREVAKDPGRARGCYKKAFELDSADGEAGAATVDLSMAQGDMDSALAVLQSVTEKATPGSAKWAWMRRGLYHLKVGQHPQAIADLQAALRADPQDWVCWECLGEAYLNRHSYTASLKAFGKAHELQPDSIYSLYQTAAIKQVLGRFSEAAGEYRQIIATEEYVPALKGLGECLLALAKSAMEDYLDGRAIDLIQECLSLSISKRPDLSCLWKLLGDACTSCSTVSPNRASLLVPGPLCGAKQDQMLIQEQLLHLGERCYARALKVMGEAPGLWCDLGLNYYHQSRLLLGQPTEQVAQPLLQKALQCVKKAVMLDSGSHTHWNVLGVVAMAKGVENFALAQHSFIKSVKVEPNNAVAWTNLGTLYLTKGNIELAHEAFKIAQSLEPLYVNCWIGQALIAETVRSYDTMDLFRHTTELSTHTEGVKGYAYWVCATLLDKSNRDSELYLYNIVQMNAVSAAQVALSKYTERIQTDAEAFVMLGFLNEHLQLKKQATESYRRAVELLQNSPHTEEMSFALRGYARTLCDTGLWEEAVRHYSSTPLEELQDLTGLALACFRAGHLQESVNAYEKALAVASTEKEKAYILTSLALLQHRMGNMDGAKTLLFKCSVLKEPVPESLLCLCALGLVHGDVTLASASLSELRKMEGEHGGAVEERCLLTCTLLALQGNYSAVQREASRAVFRYMVMDVLGVFHSLHSGEDKRKHALRTIQRAVLLCPGGFRFIYRLIPWLANVCTKGTVTVKTRSVLRLLLLHLLFLSLPCAPQWLAEVYRSQGLLGQASMVLQQSLQLASQLGQHSGKLGSLLRLALIALTPCMAGVGGAEWVKLAREACGEVLKLGPCPLALLFQALLQFSVKMGARDTRRLLEKIVYSPTSRDATTVASVARWYLLRHLHAKDDLQLIDVSLEEAEAAGDLRLLEYHRRLYP</sequence>
<dbReference type="Gene3D" id="1.25.40.10">
    <property type="entry name" value="Tetratricopeptide repeat domain"/>
    <property type="match status" value="5"/>
</dbReference>
<keyword evidence="2 3" id="KW-0802">TPR repeat</keyword>
<dbReference type="PANTHER" id="PTHR15704:SF7">
    <property type="entry name" value="SUPERKILLER COMPLEX PROTEIN 3"/>
    <property type="match status" value="1"/>
</dbReference>
<dbReference type="InterPro" id="IPR019734">
    <property type="entry name" value="TPR_rpt"/>
</dbReference>
<dbReference type="PROSITE" id="PS50005">
    <property type="entry name" value="TPR"/>
    <property type="match status" value="4"/>
</dbReference>
<reference evidence="5" key="1">
    <citation type="journal article" date="2014" name="Science">
        <title>Nonhuman genetics. Genomic basis for the convergent evolution of electric organs.</title>
        <authorList>
            <person name="Gallant J.R."/>
            <person name="Traeger L.L."/>
            <person name="Volkening J.D."/>
            <person name="Moffett H."/>
            <person name="Chen P.H."/>
            <person name="Novina C.D."/>
            <person name="Phillips G.N.Jr."/>
            <person name="Anand R."/>
            <person name="Wells G.B."/>
            <person name="Pinch M."/>
            <person name="Guth R."/>
            <person name="Unguez G.A."/>
            <person name="Albert J.S."/>
            <person name="Zakon H.H."/>
            <person name="Samanta M.P."/>
            <person name="Sussman M.R."/>
        </authorList>
    </citation>
    <scope>NUCLEOTIDE SEQUENCE [LARGE SCALE GENOMIC DNA]</scope>
</reference>
<keyword evidence="1" id="KW-0677">Repeat</keyword>
<evidence type="ECO:0000256" key="1">
    <source>
        <dbReference type="ARBA" id="ARBA00022737"/>
    </source>
</evidence>
<feature type="repeat" description="TPR" evidence="3">
    <location>
        <begin position="40"/>
        <end position="73"/>
    </location>
</feature>
<dbReference type="FunFam" id="1.25.40.10:FF:000546">
    <property type="entry name" value="Tetratricopeptide repeat domain 37"/>
    <property type="match status" value="1"/>
</dbReference>
<organism evidence="4 5">
    <name type="scientific">Electrophorus electricus</name>
    <name type="common">Electric eel</name>
    <name type="synonym">Gymnotus electricus</name>
    <dbReference type="NCBI Taxonomy" id="8005"/>
    <lineage>
        <taxon>Eukaryota</taxon>
        <taxon>Metazoa</taxon>
        <taxon>Chordata</taxon>
        <taxon>Craniata</taxon>
        <taxon>Vertebrata</taxon>
        <taxon>Euteleostomi</taxon>
        <taxon>Actinopterygii</taxon>
        <taxon>Neopterygii</taxon>
        <taxon>Teleostei</taxon>
        <taxon>Ostariophysi</taxon>
        <taxon>Gymnotiformes</taxon>
        <taxon>Gymnotoidei</taxon>
        <taxon>Gymnotidae</taxon>
        <taxon>Electrophorus</taxon>
    </lineage>
</organism>
<dbReference type="SUPFAM" id="SSF48452">
    <property type="entry name" value="TPR-like"/>
    <property type="match status" value="4"/>
</dbReference>
<evidence type="ECO:0000256" key="2">
    <source>
        <dbReference type="ARBA" id="ARBA00022803"/>
    </source>
</evidence>
<dbReference type="GO" id="GO:0055087">
    <property type="term" value="C:Ski complex"/>
    <property type="evidence" value="ECO:0007669"/>
    <property type="project" value="InterPro"/>
</dbReference>
<accession>A0A4W4G0A7</accession>
<feature type="repeat" description="TPR" evidence="3">
    <location>
        <begin position="532"/>
        <end position="565"/>
    </location>
</feature>
<dbReference type="InterPro" id="IPR039226">
    <property type="entry name" value="Ski3/TTC37"/>
</dbReference>
<keyword evidence="5" id="KW-1185">Reference proteome</keyword>
<dbReference type="PANTHER" id="PTHR15704">
    <property type="entry name" value="SUPERKILLER 3 PROTEIN-RELATED"/>
    <property type="match status" value="1"/>
</dbReference>
<dbReference type="GeneTree" id="ENSGT00390000016407"/>
<dbReference type="Ensembl" id="ENSEEET00000030390.2">
    <property type="protein sequence ID" value="ENSEEEP00000030038.2"/>
    <property type="gene ID" value="ENSEEEG00000014395.2"/>
</dbReference>
<evidence type="ECO:0000256" key="3">
    <source>
        <dbReference type="PROSITE-ProRule" id="PRU00339"/>
    </source>
</evidence>
<proteinExistence type="predicted"/>
<evidence type="ECO:0000313" key="5">
    <source>
        <dbReference type="Proteomes" id="UP000314983"/>
    </source>
</evidence>
<gene>
    <name evidence="4" type="primary">TTC37</name>
</gene>
<dbReference type="Pfam" id="PF13432">
    <property type="entry name" value="TPR_16"/>
    <property type="match status" value="2"/>
</dbReference>
<dbReference type="SMART" id="SM00028">
    <property type="entry name" value="TPR"/>
    <property type="match status" value="11"/>
</dbReference>
<dbReference type="GO" id="GO:0006401">
    <property type="term" value="P:RNA catabolic process"/>
    <property type="evidence" value="ECO:0007669"/>
    <property type="project" value="InterPro"/>
</dbReference>
<dbReference type="InterPro" id="IPR011990">
    <property type="entry name" value="TPR-like_helical_dom_sf"/>
</dbReference>
<feature type="repeat" description="TPR" evidence="3">
    <location>
        <begin position="790"/>
        <end position="823"/>
    </location>
</feature>
<dbReference type="Pfam" id="PF13181">
    <property type="entry name" value="TPR_8"/>
    <property type="match status" value="1"/>
</dbReference>
<evidence type="ECO:0008006" key="6">
    <source>
        <dbReference type="Google" id="ProtNLM"/>
    </source>
</evidence>
<reference evidence="5" key="2">
    <citation type="journal article" date="2017" name="Sci. Adv.">
        <title>A tail of two voltages: Proteomic comparison of the three electric organs of the electric eel.</title>
        <authorList>
            <person name="Traeger L.L."/>
            <person name="Sabat G."/>
            <person name="Barrett-Wilt G.A."/>
            <person name="Wells G.B."/>
            <person name="Sussman M.R."/>
        </authorList>
    </citation>
    <scope>NUCLEOTIDE SEQUENCE [LARGE SCALE GENOMIC DNA]</scope>
</reference>
<name>A0A4W4G0A7_ELEEL</name>
<feature type="repeat" description="TPR" evidence="3">
    <location>
        <begin position="498"/>
        <end position="531"/>
    </location>
</feature>
<dbReference type="Pfam" id="PF13431">
    <property type="entry name" value="TPR_17"/>
    <property type="match status" value="1"/>
</dbReference>